<reference evidence="1 2" key="1">
    <citation type="journal article" date="2019" name="Emerg. Microbes Infect.">
        <title>Comprehensive subspecies identification of 175 nontuberculous mycobacteria species based on 7547 genomic profiles.</title>
        <authorList>
            <person name="Matsumoto Y."/>
            <person name="Kinjo T."/>
            <person name="Motooka D."/>
            <person name="Nabeya D."/>
            <person name="Jung N."/>
            <person name="Uechi K."/>
            <person name="Horii T."/>
            <person name="Iida T."/>
            <person name="Fujita J."/>
            <person name="Nakamura S."/>
        </authorList>
    </citation>
    <scope>NUCLEOTIDE SEQUENCE [LARGE SCALE GENOMIC DNA]</scope>
    <source>
        <strain evidence="1 2">JCM 16017</strain>
    </source>
</reference>
<dbReference type="Proteomes" id="UP000465263">
    <property type="component" value="Unassembled WGS sequence"/>
</dbReference>
<comment type="caution">
    <text evidence="1">The sequence shown here is derived from an EMBL/GenBank/DDBJ whole genome shotgun (WGS) entry which is preliminary data.</text>
</comment>
<organism evidence="1 2">
    <name type="scientific">Mycolicibacter senuensis</name>
    <dbReference type="NCBI Taxonomy" id="386913"/>
    <lineage>
        <taxon>Bacteria</taxon>
        <taxon>Bacillati</taxon>
        <taxon>Actinomycetota</taxon>
        <taxon>Actinomycetes</taxon>
        <taxon>Mycobacteriales</taxon>
        <taxon>Mycobacteriaceae</taxon>
        <taxon>Mycolicibacter</taxon>
    </lineage>
</organism>
<gene>
    <name evidence="1" type="ORF">MSEN_38740</name>
</gene>
<sequence>MPYGTYGAGVGPNGSCTFTVVDRYGRVVDRGSRLITLGTPEVEIDPRAEDGMFVSYGCTPWARTEPLPGDW</sequence>
<keyword evidence="2" id="KW-1185">Reference proteome</keyword>
<dbReference type="EMBL" id="BLKV01000002">
    <property type="protein sequence ID" value="GFG72154.1"/>
    <property type="molecule type" value="Genomic_DNA"/>
</dbReference>
<protein>
    <submittedName>
        <fullName evidence="1">Uncharacterized protein</fullName>
    </submittedName>
</protein>
<evidence type="ECO:0000313" key="2">
    <source>
        <dbReference type="Proteomes" id="UP000465263"/>
    </source>
</evidence>
<proteinExistence type="predicted"/>
<name>A0A7I9XQG1_9MYCO</name>
<accession>A0A7I9XQG1</accession>
<evidence type="ECO:0000313" key="1">
    <source>
        <dbReference type="EMBL" id="GFG72154.1"/>
    </source>
</evidence>
<dbReference type="AlphaFoldDB" id="A0A7I9XQG1"/>